<comment type="caution">
    <text evidence="3">The sequence shown here is derived from an EMBL/GenBank/DDBJ whole genome shotgun (WGS) entry which is preliminary data.</text>
</comment>
<evidence type="ECO:0000313" key="3">
    <source>
        <dbReference type="EMBL" id="MBO8475337.1"/>
    </source>
</evidence>
<evidence type="ECO:0000256" key="1">
    <source>
        <dbReference type="SAM" id="SignalP"/>
    </source>
</evidence>
<keyword evidence="1" id="KW-0732">Signal</keyword>
<evidence type="ECO:0000259" key="2">
    <source>
        <dbReference type="Pfam" id="PF13004"/>
    </source>
</evidence>
<dbReference type="EMBL" id="JADIMD010000124">
    <property type="protein sequence ID" value="MBO8475337.1"/>
    <property type="molecule type" value="Genomic_DNA"/>
</dbReference>
<feature type="domain" description="BACON" evidence="2">
    <location>
        <begin position="313"/>
        <end position="364"/>
    </location>
</feature>
<feature type="signal peptide" evidence="1">
    <location>
        <begin position="1"/>
        <end position="23"/>
    </location>
</feature>
<dbReference type="Proteomes" id="UP000823757">
    <property type="component" value="Unassembled WGS sequence"/>
</dbReference>
<dbReference type="InterPro" id="IPR024361">
    <property type="entry name" value="BACON"/>
</dbReference>
<accession>A0A9D9NJ45</accession>
<feature type="domain" description="BACON" evidence="2">
    <location>
        <begin position="194"/>
        <end position="252"/>
    </location>
</feature>
<dbReference type="PROSITE" id="PS51257">
    <property type="entry name" value="PROKAR_LIPOPROTEIN"/>
    <property type="match status" value="1"/>
</dbReference>
<proteinExistence type="predicted"/>
<evidence type="ECO:0000313" key="4">
    <source>
        <dbReference type="Proteomes" id="UP000823757"/>
    </source>
</evidence>
<dbReference type="AlphaFoldDB" id="A0A9D9NJ45"/>
<dbReference type="InterPro" id="IPR013783">
    <property type="entry name" value="Ig-like_fold"/>
</dbReference>
<dbReference type="Gene3D" id="2.60.40.10">
    <property type="entry name" value="Immunoglobulins"/>
    <property type="match status" value="1"/>
</dbReference>
<reference evidence="3" key="1">
    <citation type="submission" date="2020-10" db="EMBL/GenBank/DDBJ databases">
        <authorList>
            <person name="Gilroy R."/>
        </authorList>
    </citation>
    <scope>NUCLEOTIDE SEQUENCE</scope>
    <source>
        <strain evidence="3">B1-13419</strain>
    </source>
</reference>
<feature type="chain" id="PRO_5039193960" description="BACON domain-containing protein" evidence="1">
    <location>
        <begin position="24"/>
        <end position="366"/>
    </location>
</feature>
<sequence length="366" mass="39726">MKTTRTILMTVAAMLAMASVSCTKDENTGNGEDTTYTLSLADPLDKEIILTDNEVSTISVNINTNLRADQISVEPKEDQKWCTATLSDDGKTITVILGESAGEKDQTATFIVSATVDGVEPFEFTVTRKATKYVIESIEGEGLDFKEDQYMPGGYLISYNASASSPASLTITVNTNAPSWYFADSNMAMDPDTYEPIEWYTVDRRSGRDGETITITFKENTSASNRTSMFYFDVVPFEGDYPFSDVSVTVTQDAAPSTYVKLYDADGAKIESGSEVQIGKDGESLDYTIETDFGISSIFANPGTSDPAFDGENDWVTGGQAIWDPTSFSINAQENSTGKERAVDLVITPAGSDTELFRLSIVQAGE</sequence>
<dbReference type="Pfam" id="PF13004">
    <property type="entry name" value="BACON"/>
    <property type="match status" value="2"/>
</dbReference>
<gene>
    <name evidence="3" type="ORF">IAB91_08620</name>
</gene>
<reference evidence="3" key="2">
    <citation type="journal article" date="2021" name="PeerJ">
        <title>Extensive microbial diversity within the chicken gut microbiome revealed by metagenomics and culture.</title>
        <authorList>
            <person name="Gilroy R."/>
            <person name="Ravi A."/>
            <person name="Getino M."/>
            <person name="Pursley I."/>
            <person name="Horton D.L."/>
            <person name="Alikhan N.F."/>
            <person name="Baker D."/>
            <person name="Gharbi K."/>
            <person name="Hall N."/>
            <person name="Watson M."/>
            <person name="Adriaenssens E.M."/>
            <person name="Foster-Nyarko E."/>
            <person name="Jarju S."/>
            <person name="Secka A."/>
            <person name="Antonio M."/>
            <person name="Oren A."/>
            <person name="Chaudhuri R.R."/>
            <person name="La Ragione R."/>
            <person name="Hildebrand F."/>
            <person name="Pallen M.J."/>
        </authorList>
    </citation>
    <scope>NUCLEOTIDE SEQUENCE</scope>
    <source>
        <strain evidence="3">B1-13419</strain>
    </source>
</reference>
<organism evidence="3 4">
    <name type="scientific">Candidatus Cryptobacteroides faecigallinarum</name>
    <dbReference type="NCBI Taxonomy" id="2840763"/>
    <lineage>
        <taxon>Bacteria</taxon>
        <taxon>Pseudomonadati</taxon>
        <taxon>Bacteroidota</taxon>
        <taxon>Bacteroidia</taxon>
        <taxon>Bacteroidales</taxon>
        <taxon>Candidatus Cryptobacteroides</taxon>
    </lineage>
</organism>
<name>A0A9D9NJ45_9BACT</name>
<protein>
    <recommendedName>
        <fullName evidence="2">BACON domain-containing protein</fullName>
    </recommendedName>
</protein>